<dbReference type="GO" id="GO:0033743">
    <property type="term" value="F:peptide-methionine (R)-S-oxide reductase activity"/>
    <property type="evidence" value="ECO:0007669"/>
    <property type="project" value="UniProtKB-EC"/>
</dbReference>
<dbReference type="PANTHER" id="PTHR46081">
    <property type="entry name" value="PEPTIDE METHIONINE SULFOXIDE REDUCTASE 2"/>
    <property type="match status" value="1"/>
</dbReference>
<dbReference type="InterPro" id="IPR011057">
    <property type="entry name" value="Mss4-like_sf"/>
</dbReference>
<dbReference type="GO" id="GO:0005739">
    <property type="term" value="C:mitochondrion"/>
    <property type="evidence" value="ECO:0007669"/>
    <property type="project" value="EnsemblFungi"/>
</dbReference>
<proteinExistence type="inferred from homology"/>
<dbReference type="OrthoDB" id="44061at2759"/>
<reference evidence="7 8" key="1">
    <citation type="submission" date="2016-03" db="EMBL/GenBank/DDBJ databases">
        <authorList>
            <person name="Devillers H."/>
        </authorList>
    </citation>
    <scope>NUCLEOTIDE SEQUENCE [LARGE SCALE GENOMIC DNA]</scope>
    <source>
        <strain evidence="7">CBS 10888</strain>
    </source>
</reference>
<protein>
    <recommendedName>
        <fullName evidence="5">Peptide-methionine (R)-S-oxide reductase</fullName>
        <ecNumber evidence="5">1.8.4.12</ecNumber>
    </recommendedName>
</protein>
<evidence type="ECO:0000256" key="5">
    <source>
        <dbReference type="RuleBase" id="RU365044"/>
    </source>
</evidence>
<accession>A0A1G4JZ68</accession>
<sequence length="167" mass="19092">MLRTAAFSFRSFSRPLLVSRPCLRPFSTNIRLEMSSPSWNPKLTAEQLLVLRDKHTERPHTGAYLHNEESGTYHCANCNAPLYKSDTKFDSQCGWPSFYEEAKKGAITYHKDKTMYMERTEICCANCGGHLGHVFEGEGWKERLGLPQDVRHCVNSVSLNFTKKEGK</sequence>
<comment type="similarity">
    <text evidence="1 5">Belongs to the MsrB Met sulfoxide reductase family.</text>
</comment>
<evidence type="ECO:0000256" key="4">
    <source>
        <dbReference type="ARBA" id="ARBA00023002"/>
    </source>
</evidence>
<name>A0A1G4JZ68_9SACH</name>
<evidence type="ECO:0000256" key="1">
    <source>
        <dbReference type="ARBA" id="ARBA00007174"/>
    </source>
</evidence>
<dbReference type="InterPro" id="IPR002579">
    <property type="entry name" value="Met_Sox_Rdtase_MsrB_dom"/>
</dbReference>
<keyword evidence="3 5" id="KW-0862">Zinc</keyword>
<dbReference type="PROSITE" id="PS51790">
    <property type="entry name" value="MSRB"/>
    <property type="match status" value="1"/>
</dbReference>
<dbReference type="Proteomes" id="UP000190274">
    <property type="component" value="Chromosome H"/>
</dbReference>
<dbReference type="Pfam" id="PF01641">
    <property type="entry name" value="SelR"/>
    <property type="match status" value="1"/>
</dbReference>
<gene>
    <name evidence="7" type="ORF">LADA_0H01200G</name>
</gene>
<keyword evidence="2 5" id="KW-0479">Metal-binding</keyword>
<dbReference type="EMBL" id="LT598461">
    <property type="protein sequence ID" value="SCU96489.1"/>
    <property type="molecule type" value="Genomic_DNA"/>
</dbReference>
<comment type="cofactor">
    <cofactor evidence="5">
        <name>Zn(2+)</name>
        <dbReference type="ChEBI" id="CHEBI:29105"/>
    </cofactor>
    <text evidence="5">Binds 1 zinc ion per subunit.</text>
</comment>
<dbReference type="GO" id="GO:0030091">
    <property type="term" value="P:protein repair"/>
    <property type="evidence" value="ECO:0007669"/>
    <property type="project" value="InterPro"/>
</dbReference>
<dbReference type="AlphaFoldDB" id="A0A1G4JZ68"/>
<evidence type="ECO:0000256" key="2">
    <source>
        <dbReference type="ARBA" id="ARBA00022723"/>
    </source>
</evidence>
<evidence type="ECO:0000313" key="8">
    <source>
        <dbReference type="Proteomes" id="UP000190274"/>
    </source>
</evidence>
<dbReference type="PANTHER" id="PTHR46081:SF8">
    <property type="entry name" value="PEPTIDE METHIONINE SULFOXIDE REDUCTASE 2"/>
    <property type="match status" value="1"/>
</dbReference>
<dbReference type="InterPro" id="IPR028427">
    <property type="entry name" value="Met_Sox_Rdtase_MsrB"/>
</dbReference>
<dbReference type="SUPFAM" id="SSF51316">
    <property type="entry name" value="Mss4-like"/>
    <property type="match status" value="1"/>
</dbReference>
<dbReference type="GO" id="GO:0046872">
    <property type="term" value="F:metal ion binding"/>
    <property type="evidence" value="ECO:0007669"/>
    <property type="project" value="UniProtKB-KW"/>
</dbReference>
<keyword evidence="4 5" id="KW-0560">Oxidoreductase</keyword>
<dbReference type="EC" id="1.8.4.12" evidence="5"/>
<organism evidence="7 8">
    <name type="scientific">Lachancea dasiensis</name>
    <dbReference type="NCBI Taxonomy" id="1072105"/>
    <lineage>
        <taxon>Eukaryota</taxon>
        <taxon>Fungi</taxon>
        <taxon>Dikarya</taxon>
        <taxon>Ascomycota</taxon>
        <taxon>Saccharomycotina</taxon>
        <taxon>Saccharomycetes</taxon>
        <taxon>Saccharomycetales</taxon>
        <taxon>Saccharomycetaceae</taxon>
        <taxon>Lachancea</taxon>
    </lineage>
</organism>
<dbReference type="NCBIfam" id="TIGR00357">
    <property type="entry name" value="peptide-methionine (R)-S-oxide reductase MsrB"/>
    <property type="match status" value="1"/>
</dbReference>
<evidence type="ECO:0000313" key="7">
    <source>
        <dbReference type="EMBL" id="SCU96489.1"/>
    </source>
</evidence>
<evidence type="ECO:0000259" key="6">
    <source>
        <dbReference type="PROSITE" id="PS51790"/>
    </source>
</evidence>
<dbReference type="STRING" id="1266660.A0A1G4JZ68"/>
<keyword evidence="8" id="KW-1185">Reference proteome</keyword>
<evidence type="ECO:0000256" key="3">
    <source>
        <dbReference type="ARBA" id="ARBA00022833"/>
    </source>
</evidence>
<dbReference type="Gene3D" id="2.170.150.20">
    <property type="entry name" value="Peptide methionine sulfoxide reductase"/>
    <property type="match status" value="1"/>
</dbReference>
<dbReference type="GO" id="GO:0034599">
    <property type="term" value="P:cellular response to oxidative stress"/>
    <property type="evidence" value="ECO:0007669"/>
    <property type="project" value="EnsemblFungi"/>
</dbReference>
<comment type="catalytic activity">
    <reaction evidence="5">
        <text>L-methionyl-[protein] + [thioredoxin]-disulfide + H2O = L-methionyl-(R)-S-oxide-[protein] + [thioredoxin]-dithiol</text>
        <dbReference type="Rhea" id="RHEA:24164"/>
        <dbReference type="Rhea" id="RHEA-COMP:10698"/>
        <dbReference type="Rhea" id="RHEA-COMP:10700"/>
        <dbReference type="Rhea" id="RHEA-COMP:12313"/>
        <dbReference type="Rhea" id="RHEA-COMP:12314"/>
        <dbReference type="ChEBI" id="CHEBI:15377"/>
        <dbReference type="ChEBI" id="CHEBI:16044"/>
        <dbReference type="ChEBI" id="CHEBI:29950"/>
        <dbReference type="ChEBI" id="CHEBI:45764"/>
        <dbReference type="ChEBI" id="CHEBI:50058"/>
        <dbReference type="EC" id="1.8.4.12"/>
    </reaction>
</comment>
<feature type="domain" description="MsrB" evidence="6">
    <location>
        <begin position="36"/>
        <end position="164"/>
    </location>
</feature>